<dbReference type="Proteomes" id="UP001165584">
    <property type="component" value="Unassembled WGS sequence"/>
</dbReference>
<evidence type="ECO:0000313" key="2">
    <source>
        <dbReference type="EMBL" id="MCS5717757.1"/>
    </source>
</evidence>
<protein>
    <recommendedName>
        <fullName evidence="4">FtsX extracellular domain-containing protein</fullName>
    </recommendedName>
</protein>
<gene>
    <name evidence="2" type="ORF">N1027_06365</name>
</gene>
<feature type="transmembrane region" description="Helical" evidence="1">
    <location>
        <begin position="46"/>
        <end position="69"/>
    </location>
</feature>
<comment type="caution">
    <text evidence="2">The sequence shown here is derived from an EMBL/GenBank/DDBJ whole genome shotgun (WGS) entry which is preliminary data.</text>
</comment>
<evidence type="ECO:0000313" key="3">
    <source>
        <dbReference type="Proteomes" id="UP001165584"/>
    </source>
</evidence>
<keyword evidence="1" id="KW-0472">Membrane</keyword>
<accession>A0ABT2GNF0</accession>
<name>A0ABT2GNF0_9MICO</name>
<dbReference type="EMBL" id="JANLCM010000001">
    <property type="protein sequence ID" value="MCS5717757.1"/>
    <property type="molecule type" value="Genomic_DNA"/>
</dbReference>
<sequence>MDELDEALERAAPERCRDDSAAARSARALAVVVAAAHPRRKKRWGIVAAVVSILVLGGGATTAAATGMFDWSWKNADALSVQEFPVGEDPGGQVCFMALWAEADPGASAELNAAVEKAQSFLHAHDWSALDADTSNIWAKQRKQLVADGSATPTLLASLTAAQVQGDLSDAGLIAPGMMITSRVDCRDGAGE</sequence>
<keyword evidence="1" id="KW-1133">Transmembrane helix</keyword>
<organism evidence="2 3">
    <name type="scientific">Herbiconiux aconitum</name>
    <dbReference type="NCBI Taxonomy" id="2970913"/>
    <lineage>
        <taxon>Bacteria</taxon>
        <taxon>Bacillati</taxon>
        <taxon>Actinomycetota</taxon>
        <taxon>Actinomycetes</taxon>
        <taxon>Micrococcales</taxon>
        <taxon>Microbacteriaceae</taxon>
        <taxon>Herbiconiux</taxon>
    </lineage>
</organism>
<reference evidence="2" key="1">
    <citation type="submission" date="2022-08" db="EMBL/GenBank/DDBJ databases">
        <authorList>
            <person name="Deng Y."/>
            <person name="Han X.-F."/>
            <person name="Zhang Y.-Q."/>
        </authorList>
    </citation>
    <scope>NUCLEOTIDE SEQUENCE</scope>
    <source>
        <strain evidence="2">CPCC 205763</strain>
    </source>
</reference>
<evidence type="ECO:0000256" key="1">
    <source>
        <dbReference type="SAM" id="Phobius"/>
    </source>
</evidence>
<evidence type="ECO:0008006" key="4">
    <source>
        <dbReference type="Google" id="ProtNLM"/>
    </source>
</evidence>
<dbReference type="RefSeq" id="WP_259506282.1">
    <property type="nucleotide sequence ID" value="NZ_JANLCM010000001.1"/>
</dbReference>
<keyword evidence="1" id="KW-0812">Transmembrane</keyword>
<proteinExistence type="predicted"/>
<keyword evidence="3" id="KW-1185">Reference proteome</keyword>